<dbReference type="PANTHER" id="PTHR35368:SF1">
    <property type="entry name" value="HYDROPEROXIDE REDUCTASE"/>
    <property type="match status" value="1"/>
</dbReference>
<evidence type="ECO:0000313" key="1">
    <source>
        <dbReference type="EMBL" id="SIN70738.1"/>
    </source>
</evidence>
<dbReference type="Gene3D" id="3.30.300.20">
    <property type="match status" value="1"/>
</dbReference>
<gene>
    <name evidence="1" type="ORF">SAMN05878438_2671</name>
</gene>
<organism evidence="1 2">
    <name type="scientific">Vreelandella aquamarina</name>
    <dbReference type="NCBI Taxonomy" id="77097"/>
    <lineage>
        <taxon>Bacteria</taxon>
        <taxon>Pseudomonadati</taxon>
        <taxon>Pseudomonadota</taxon>
        <taxon>Gammaproteobacteria</taxon>
        <taxon>Oceanospirillales</taxon>
        <taxon>Halomonadaceae</taxon>
        <taxon>Vreelandella</taxon>
    </lineage>
</organism>
<dbReference type="InterPro" id="IPR052924">
    <property type="entry name" value="OsmC/Ohr_hydroprdx_reductase"/>
</dbReference>
<dbReference type="InterPro" id="IPR036102">
    <property type="entry name" value="OsmC/Ohrsf"/>
</dbReference>
<dbReference type="InterPro" id="IPR015946">
    <property type="entry name" value="KH_dom-like_a/b"/>
</dbReference>
<reference evidence="1 2" key="1">
    <citation type="submission" date="2016-11" db="EMBL/GenBank/DDBJ databases">
        <authorList>
            <person name="Jaros S."/>
            <person name="Januszkiewicz K."/>
            <person name="Wedrychowicz H."/>
        </authorList>
    </citation>
    <scope>NUCLEOTIDE SEQUENCE [LARGE SCALE GENOMIC DNA]</scope>
    <source>
        <strain evidence="1 2">ACAM 239</strain>
    </source>
</reference>
<dbReference type="Proteomes" id="UP000185024">
    <property type="component" value="Unassembled WGS sequence"/>
</dbReference>
<sequence length="191" mass="20320">MSQAAEATVSATVATTGSDYLRPIDRDGLLGFAEKGRSNPATRGTNKVHTVTEGQYRTISHVSGHQVVVDEPLHLFGEDTAPAPGEIVLSGLGGCLAVGITAVATWKQVKLSRLEIFLEGDIGNPAAWGAGGAEKQPPEMGFQEIRVKVLVEGDASREELDEIVRHANFYSPVANTMRNPIPFSISLADPE</sequence>
<dbReference type="AlphaFoldDB" id="A0A1N6JK95"/>
<dbReference type="EMBL" id="FSQX01000001">
    <property type="protein sequence ID" value="SIN70738.1"/>
    <property type="molecule type" value="Genomic_DNA"/>
</dbReference>
<protein>
    <submittedName>
        <fullName evidence="1">Uncharacterized OsmC-related protein</fullName>
    </submittedName>
</protein>
<name>A0A1N6JK95_9GAMM</name>
<dbReference type="GeneID" id="97278522"/>
<proteinExistence type="predicted"/>
<dbReference type="RefSeq" id="WP_062375954.1">
    <property type="nucleotide sequence ID" value="NZ_BJOI01000119.1"/>
</dbReference>
<accession>A0A1N6JK95</accession>
<dbReference type="PANTHER" id="PTHR35368">
    <property type="entry name" value="HYDROPEROXIDE REDUCTASE"/>
    <property type="match status" value="1"/>
</dbReference>
<dbReference type="SUPFAM" id="SSF82784">
    <property type="entry name" value="OsmC-like"/>
    <property type="match status" value="1"/>
</dbReference>
<evidence type="ECO:0000313" key="2">
    <source>
        <dbReference type="Proteomes" id="UP000185024"/>
    </source>
</evidence>
<dbReference type="Pfam" id="PF02566">
    <property type="entry name" value="OsmC"/>
    <property type="match status" value="1"/>
</dbReference>
<dbReference type="InterPro" id="IPR003718">
    <property type="entry name" value="OsmC/Ohr_fam"/>
</dbReference>